<evidence type="ECO:0000256" key="2">
    <source>
        <dbReference type="ARBA" id="ARBA00022490"/>
    </source>
</evidence>
<gene>
    <name evidence="7" type="ORF">HF086_000425</name>
</gene>
<dbReference type="InterPro" id="IPR027007">
    <property type="entry name" value="C2_DOCK-type_domain"/>
</dbReference>
<dbReference type="Gene3D" id="2.60.40.150">
    <property type="entry name" value="C2 domain"/>
    <property type="match status" value="2"/>
</dbReference>
<sequence length="571" mass="62726">KLGLELVPRRGAEAVDPEDMSLVELYRVHVESAERAAAWRGTLRRAGGSGSSFNSGTLTSNSSTTSSTTVQSHHLMCSMRDFGHTAGGDEAELLLWLHDARRAQPLSESNEEVQNFFQDLSTTDLSRELWLVAWVIRVGRWAGAGSSGSGTGERRGPVARRPLGAGVLPLAEFLRQPGQHPGEKEYTFKVYQCEEKDFHQLHDMLIRKQTNKCNILPGQPNYGIVVALRLLSNAGSISEAVGSGATVTAKRGFPDVIMPGDVRNDLYLTLEKAEFERGGKSTAKNVLATVTVHDSTGQVINVTRDKTERKLYGFAFARLMEASGATLRDGAHELLTSASYLSLPSCAADSARAGSVNGVVPTFQRSSKENCTISTLLCSTKLTQNEDLLALLQWRARPEKVQETLLRVLRLGDGLSCEELIKFLRDVLDALFALFSTEDGNSTPHSGTVFLVLISICSLLDESRFQHFRPVLDVYIEEHFSAALVYKGLLSSVQHCAEWAASAEGQEPIRKCLRSLGAVFRLAVRSRRLFARATGGQYEDSFRRDVRAALHALKAFAQHPYKEHLAPAQVR</sequence>
<dbReference type="GO" id="GO:0005085">
    <property type="term" value="F:guanyl-nucleotide exchange factor activity"/>
    <property type="evidence" value="ECO:0007669"/>
    <property type="project" value="InterPro"/>
</dbReference>
<dbReference type="EMBL" id="JACEFF010000052">
    <property type="protein sequence ID" value="KAH9645262.1"/>
    <property type="molecule type" value="Genomic_DNA"/>
</dbReference>
<dbReference type="GO" id="GO:0031267">
    <property type="term" value="F:small GTPase binding"/>
    <property type="evidence" value="ECO:0007669"/>
    <property type="project" value="TreeGrafter"/>
</dbReference>
<dbReference type="Pfam" id="PF23554">
    <property type="entry name" value="TPR_DOCK"/>
    <property type="match status" value="1"/>
</dbReference>
<evidence type="ECO:0000313" key="7">
    <source>
        <dbReference type="EMBL" id="KAH9645262.1"/>
    </source>
</evidence>
<evidence type="ECO:0000259" key="4">
    <source>
        <dbReference type="Pfam" id="PF14429"/>
    </source>
</evidence>
<dbReference type="GO" id="GO:0005886">
    <property type="term" value="C:plasma membrane"/>
    <property type="evidence" value="ECO:0007669"/>
    <property type="project" value="TreeGrafter"/>
</dbReference>
<dbReference type="AlphaFoldDB" id="A0A922MZH6"/>
<protein>
    <submittedName>
        <fullName evidence="7">Uncharacterized protein</fullName>
    </submittedName>
</protein>
<comment type="caution">
    <text evidence="7">The sequence shown here is derived from an EMBL/GenBank/DDBJ whole genome shotgun (WGS) entry which is preliminary data.</text>
</comment>
<feature type="compositionally biased region" description="Low complexity" evidence="3">
    <location>
        <begin position="51"/>
        <end position="66"/>
    </location>
</feature>
<keyword evidence="2" id="KW-0963">Cytoplasm</keyword>
<reference evidence="7" key="1">
    <citation type="journal article" date="2021" name="G3 (Bethesda)">
        <title>Genome and transcriptome analysis of the beet armyworm Spodoptera exigua reveals targets for pest control. .</title>
        <authorList>
            <person name="Simon S."/>
            <person name="Breeschoten T."/>
            <person name="Jansen H.J."/>
            <person name="Dirks R.P."/>
            <person name="Schranz M.E."/>
            <person name="Ros V.I.D."/>
        </authorList>
    </citation>
    <scope>NUCLEOTIDE SEQUENCE</scope>
    <source>
        <strain evidence="7">TB_SE_WUR_2020</strain>
    </source>
</reference>
<feature type="domain" description="Dedicator of cytokinesis N-terminal" evidence="5">
    <location>
        <begin position="2"/>
        <end position="233"/>
    </location>
</feature>
<name>A0A922MZH6_SPOEX</name>
<dbReference type="Pfam" id="PF16172">
    <property type="entry name" value="DOCK_N"/>
    <property type="match status" value="1"/>
</dbReference>
<dbReference type="PANTHER" id="PTHR45653:SF12">
    <property type="entry name" value="SPONGE, ISOFORM E"/>
    <property type="match status" value="1"/>
</dbReference>
<comment type="subcellular location">
    <subcellularLocation>
        <location evidence="1">Cytoplasm</location>
    </subcellularLocation>
</comment>
<dbReference type="Pfam" id="PF14429">
    <property type="entry name" value="DOCK-C2"/>
    <property type="match status" value="2"/>
</dbReference>
<organism evidence="7 8">
    <name type="scientific">Spodoptera exigua</name>
    <name type="common">Beet armyworm</name>
    <name type="synonym">Noctua fulgens</name>
    <dbReference type="NCBI Taxonomy" id="7107"/>
    <lineage>
        <taxon>Eukaryota</taxon>
        <taxon>Metazoa</taxon>
        <taxon>Ecdysozoa</taxon>
        <taxon>Arthropoda</taxon>
        <taxon>Hexapoda</taxon>
        <taxon>Insecta</taxon>
        <taxon>Pterygota</taxon>
        <taxon>Neoptera</taxon>
        <taxon>Endopterygota</taxon>
        <taxon>Lepidoptera</taxon>
        <taxon>Glossata</taxon>
        <taxon>Ditrysia</taxon>
        <taxon>Noctuoidea</taxon>
        <taxon>Noctuidae</taxon>
        <taxon>Amphipyrinae</taxon>
        <taxon>Spodoptera</taxon>
    </lineage>
</organism>
<dbReference type="GO" id="GO:0005737">
    <property type="term" value="C:cytoplasm"/>
    <property type="evidence" value="ECO:0007669"/>
    <property type="project" value="UniProtKB-SubCell"/>
</dbReference>
<dbReference type="PANTHER" id="PTHR45653">
    <property type="entry name" value="DEDICATOR OF CYTOKINESIS"/>
    <property type="match status" value="1"/>
</dbReference>
<feature type="region of interest" description="Disordered" evidence="3">
    <location>
        <begin position="44"/>
        <end position="66"/>
    </location>
</feature>
<dbReference type="InterPro" id="IPR035892">
    <property type="entry name" value="C2_domain_sf"/>
</dbReference>
<feature type="domain" description="C2 DOCK-type" evidence="4">
    <location>
        <begin position="305"/>
        <end position="386"/>
    </location>
</feature>
<evidence type="ECO:0000256" key="3">
    <source>
        <dbReference type="SAM" id="MobiDB-lite"/>
    </source>
</evidence>
<feature type="non-terminal residue" evidence="7">
    <location>
        <position position="1"/>
    </location>
</feature>
<evidence type="ECO:0000313" key="8">
    <source>
        <dbReference type="Proteomes" id="UP000814243"/>
    </source>
</evidence>
<dbReference type="InterPro" id="IPR026791">
    <property type="entry name" value="DOCK"/>
</dbReference>
<dbReference type="Proteomes" id="UP000814243">
    <property type="component" value="Unassembled WGS sequence"/>
</dbReference>
<proteinExistence type="predicted"/>
<dbReference type="GO" id="GO:0007264">
    <property type="term" value="P:small GTPase-mediated signal transduction"/>
    <property type="evidence" value="ECO:0007669"/>
    <property type="project" value="InterPro"/>
</dbReference>
<dbReference type="InterPro" id="IPR056372">
    <property type="entry name" value="TPR_DOCK"/>
</dbReference>
<dbReference type="InterPro" id="IPR032376">
    <property type="entry name" value="DOCK_N"/>
</dbReference>
<evidence type="ECO:0000259" key="6">
    <source>
        <dbReference type="Pfam" id="PF23554"/>
    </source>
</evidence>
<evidence type="ECO:0000259" key="5">
    <source>
        <dbReference type="Pfam" id="PF16172"/>
    </source>
</evidence>
<accession>A0A922MZH6</accession>
<evidence type="ECO:0000256" key="1">
    <source>
        <dbReference type="ARBA" id="ARBA00004496"/>
    </source>
</evidence>
<feature type="domain" description="C2 DOCK-type" evidence="4">
    <location>
        <begin position="259"/>
        <end position="301"/>
    </location>
</feature>
<feature type="domain" description="Dedicator of cytokinesis TPR repeats region" evidence="6">
    <location>
        <begin position="399"/>
        <end position="564"/>
    </location>
</feature>